<feature type="region of interest" description="Disordered" evidence="1">
    <location>
        <begin position="1"/>
        <end position="41"/>
    </location>
</feature>
<evidence type="ECO:0000313" key="2">
    <source>
        <dbReference type="EMBL" id="CAJ1938608.1"/>
    </source>
</evidence>
<name>A0AA86S8X7_9FABA</name>
<feature type="non-terminal residue" evidence="2">
    <location>
        <position position="70"/>
    </location>
</feature>
<protein>
    <submittedName>
        <fullName evidence="2">Uncharacterized protein</fullName>
    </submittedName>
</protein>
<dbReference type="EMBL" id="OY731400">
    <property type="protein sequence ID" value="CAJ1938608.1"/>
    <property type="molecule type" value="Genomic_DNA"/>
</dbReference>
<proteinExistence type="predicted"/>
<feature type="compositionally biased region" description="Basic and acidic residues" evidence="1">
    <location>
        <begin position="28"/>
        <end position="41"/>
    </location>
</feature>
<organism evidence="2 3">
    <name type="scientific">Sphenostylis stenocarpa</name>
    <dbReference type="NCBI Taxonomy" id="92480"/>
    <lineage>
        <taxon>Eukaryota</taxon>
        <taxon>Viridiplantae</taxon>
        <taxon>Streptophyta</taxon>
        <taxon>Embryophyta</taxon>
        <taxon>Tracheophyta</taxon>
        <taxon>Spermatophyta</taxon>
        <taxon>Magnoliopsida</taxon>
        <taxon>eudicotyledons</taxon>
        <taxon>Gunneridae</taxon>
        <taxon>Pentapetalae</taxon>
        <taxon>rosids</taxon>
        <taxon>fabids</taxon>
        <taxon>Fabales</taxon>
        <taxon>Fabaceae</taxon>
        <taxon>Papilionoideae</taxon>
        <taxon>50 kb inversion clade</taxon>
        <taxon>NPAAA clade</taxon>
        <taxon>indigoferoid/millettioid clade</taxon>
        <taxon>Phaseoleae</taxon>
        <taxon>Sphenostylis</taxon>
    </lineage>
</organism>
<dbReference type="AlphaFoldDB" id="A0AA86S8X7"/>
<keyword evidence="3" id="KW-1185">Reference proteome</keyword>
<gene>
    <name evidence="2" type="ORF">AYBTSS11_LOCUS8671</name>
</gene>
<sequence>MEEPITKQEKKVKKLQQNLGLRRGKSTGRRDDALGGLSPHEHPLRLGKFTGRLINALGRLGFSQNPLGAA</sequence>
<evidence type="ECO:0000256" key="1">
    <source>
        <dbReference type="SAM" id="MobiDB-lite"/>
    </source>
</evidence>
<evidence type="ECO:0000313" key="3">
    <source>
        <dbReference type="Proteomes" id="UP001189624"/>
    </source>
</evidence>
<dbReference type="Gramene" id="rna-AYBTSS11_LOCUS8671">
    <property type="protein sequence ID" value="CAJ1938608.1"/>
    <property type="gene ID" value="gene-AYBTSS11_LOCUS8671"/>
</dbReference>
<dbReference type="Proteomes" id="UP001189624">
    <property type="component" value="Chromosome 3"/>
</dbReference>
<accession>A0AA86S8X7</accession>
<reference evidence="2" key="1">
    <citation type="submission" date="2023-10" db="EMBL/GenBank/DDBJ databases">
        <authorList>
            <person name="Domelevo Entfellner J.-B."/>
        </authorList>
    </citation>
    <scope>NUCLEOTIDE SEQUENCE</scope>
</reference>